<feature type="chain" id="PRO_5015059584" evidence="3">
    <location>
        <begin position="26"/>
        <end position="527"/>
    </location>
</feature>
<dbReference type="PANTHER" id="PTHR12223:SF28">
    <property type="entry name" value="LECTIN, MANNOSE BINDING 1 LIKE"/>
    <property type="match status" value="1"/>
</dbReference>
<feature type="signal peptide" evidence="3">
    <location>
        <begin position="1"/>
        <end position="25"/>
    </location>
</feature>
<dbReference type="InterPro" id="IPR013320">
    <property type="entry name" value="ConA-like_dom_sf"/>
</dbReference>
<dbReference type="KEGG" id="pmal:PMUG01_02019700"/>
<gene>
    <name evidence="5" type="primary">PIESP15</name>
    <name evidence="4" type="ORF">PMALA_001480</name>
    <name evidence="5" type="ORF">PMUG01_02019700</name>
</gene>
<dbReference type="InterPro" id="IPR051136">
    <property type="entry name" value="Intracellular_Lectin-GPT"/>
</dbReference>
<dbReference type="SUPFAM" id="SSF49899">
    <property type="entry name" value="Concanavalin A-like lectins/glucanases"/>
    <property type="match status" value="1"/>
</dbReference>
<dbReference type="Proteomes" id="UP000219813">
    <property type="component" value="Chromosome 2"/>
</dbReference>
<dbReference type="GO" id="GO:0000139">
    <property type="term" value="C:Golgi membrane"/>
    <property type="evidence" value="ECO:0007669"/>
    <property type="project" value="TreeGrafter"/>
</dbReference>
<keyword evidence="2" id="KW-1133">Transmembrane helix</keyword>
<dbReference type="GeneID" id="39866600"/>
<evidence type="ECO:0000256" key="1">
    <source>
        <dbReference type="SAM" id="MobiDB-lite"/>
    </source>
</evidence>
<dbReference type="EMBL" id="FLQW01000076">
    <property type="protein sequence ID" value="SBS81703.1"/>
    <property type="molecule type" value="Genomic_DNA"/>
</dbReference>
<dbReference type="GO" id="GO:0030134">
    <property type="term" value="C:COPII-coated ER to Golgi transport vesicle"/>
    <property type="evidence" value="ECO:0007669"/>
    <property type="project" value="TreeGrafter"/>
</dbReference>
<proteinExistence type="predicted"/>
<reference evidence="5 7" key="3">
    <citation type="submission" date="2016-06" db="EMBL/GenBank/DDBJ databases">
        <authorList>
            <consortium name="Pathogen Informatics"/>
        </authorList>
    </citation>
    <scope>NUCLEOTIDE SEQUENCE [LARGE SCALE GENOMIC DNA]</scope>
</reference>
<dbReference type="AlphaFoldDB" id="A0A1A8VM60"/>
<keyword evidence="2" id="KW-0812">Transmembrane</keyword>
<dbReference type="GO" id="GO:0005789">
    <property type="term" value="C:endoplasmic reticulum membrane"/>
    <property type="evidence" value="ECO:0007669"/>
    <property type="project" value="TreeGrafter"/>
</dbReference>
<keyword evidence="2" id="KW-0472">Membrane</keyword>
<dbReference type="OMA" id="FHSHAQH"/>
<protein>
    <submittedName>
        <fullName evidence="5">Parasite-infected erythrocyte surface protein, putative</fullName>
    </submittedName>
</protein>
<name>A0A1A8VM60_PLAMA</name>
<evidence type="ECO:0000313" key="6">
    <source>
        <dbReference type="Proteomes" id="UP000078597"/>
    </source>
</evidence>
<evidence type="ECO:0000313" key="7">
    <source>
        <dbReference type="Proteomes" id="UP000219813"/>
    </source>
</evidence>
<dbReference type="Gene3D" id="2.60.120.200">
    <property type="match status" value="1"/>
</dbReference>
<sequence length="527" mass="60792">MKYFYVKYLCILTLIVQVFWKGCNNEPGSVSNVSRGSNVSSGSSGSSGKSGSSGGSYASAMHSFKAPLTVNDLNKGWMLDYSTASTNQYIVLVPNVYNRRGIFYNTKAIFSDSITVTFSFCMYKKYYKESIDKKYYKEQKDVKSIVYRTNIDEKNKENGFAFWLLHNPFTVQNGSVDNIILEEEEFGLYGYKKAFNGVGIFFKLNGNELILSGLGNYGKRNINLNDLVRRSYHINAVTYNDIINVKITTQKNEVGVFIYYPKNENYIHSFTLKKQIPKENYIAFSAYNFKEDEKIAITNANKYQPTYVGISEVQVSAKDNIILEEEYETKTKEYINEESSKVKNELSSNDVNNSVNELLNELTHNKDQTTQVEVLKSLIKIIQKCLLFHINNEKRLSYNFDILNENIIYIQDELKQIKKNISHKSEDPKYYQKIFSTELSSLKNLFHSHAQYQKKNIEDITDRLTKKIDNSQELKLLAEKAQTLEKIINKRNSSTSYLFALAFAALIVITLCMIYKKIRDVEKKHIL</sequence>
<dbReference type="PANTHER" id="PTHR12223">
    <property type="entry name" value="VESICULAR MANNOSE-BINDING LECTIN"/>
    <property type="match status" value="1"/>
</dbReference>
<dbReference type="GO" id="GO:0006888">
    <property type="term" value="P:endoplasmic reticulum to Golgi vesicle-mediated transport"/>
    <property type="evidence" value="ECO:0007669"/>
    <property type="project" value="TreeGrafter"/>
</dbReference>
<dbReference type="OrthoDB" id="270293at2759"/>
<organism evidence="4 6">
    <name type="scientific">Plasmodium malariae</name>
    <dbReference type="NCBI Taxonomy" id="5858"/>
    <lineage>
        <taxon>Eukaryota</taxon>
        <taxon>Sar</taxon>
        <taxon>Alveolata</taxon>
        <taxon>Apicomplexa</taxon>
        <taxon>Aconoidasida</taxon>
        <taxon>Haemosporida</taxon>
        <taxon>Plasmodiidae</taxon>
        <taxon>Plasmodium</taxon>
        <taxon>Plasmodium (Plasmodium)</taxon>
    </lineage>
</organism>
<dbReference type="GO" id="GO:0005537">
    <property type="term" value="F:D-mannose binding"/>
    <property type="evidence" value="ECO:0007669"/>
    <property type="project" value="TreeGrafter"/>
</dbReference>
<feature type="transmembrane region" description="Helical" evidence="2">
    <location>
        <begin position="497"/>
        <end position="515"/>
    </location>
</feature>
<dbReference type="RefSeq" id="XP_028860209.1">
    <property type="nucleotide sequence ID" value="XM_029008672.1"/>
</dbReference>
<keyword evidence="7" id="KW-1185">Reference proteome</keyword>
<dbReference type="VEuPathDB" id="PlasmoDB:PmUG01_02019700"/>
<evidence type="ECO:0000313" key="5">
    <source>
        <dbReference type="EMBL" id="SBT87151.1"/>
    </source>
</evidence>
<evidence type="ECO:0000313" key="4">
    <source>
        <dbReference type="EMBL" id="SBS81703.1"/>
    </source>
</evidence>
<evidence type="ECO:0000256" key="2">
    <source>
        <dbReference type="SAM" id="Phobius"/>
    </source>
</evidence>
<evidence type="ECO:0000256" key="3">
    <source>
        <dbReference type="SAM" id="SignalP"/>
    </source>
</evidence>
<reference evidence="6" key="2">
    <citation type="submission" date="2016-05" db="EMBL/GenBank/DDBJ databases">
        <authorList>
            <person name="Naeem Raeece"/>
        </authorList>
    </citation>
    <scope>NUCLEOTIDE SEQUENCE [LARGE SCALE GENOMIC DNA]</scope>
</reference>
<dbReference type="EMBL" id="LT594623">
    <property type="protein sequence ID" value="SBT87151.1"/>
    <property type="molecule type" value="Genomic_DNA"/>
</dbReference>
<accession>A0A1A8VM60</accession>
<dbReference type="Proteomes" id="UP000078597">
    <property type="component" value="Unassembled WGS sequence"/>
</dbReference>
<reference evidence="4" key="1">
    <citation type="submission" date="2016-05" db="EMBL/GenBank/DDBJ databases">
        <authorList>
            <person name="Lavstsen T."/>
            <person name="Jespersen J.S."/>
        </authorList>
    </citation>
    <scope>NUCLEOTIDE SEQUENCE [LARGE SCALE GENOMIC DNA]</scope>
</reference>
<feature type="region of interest" description="Disordered" evidence="1">
    <location>
        <begin position="30"/>
        <end position="50"/>
    </location>
</feature>
<keyword evidence="3" id="KW-0732">Signal</keyword>
<dbReference type="GO" id="GO:0005793">
    <property type="term" value="C:endoplasmic reticulum-Golgi intermediate compartment"/>
    <property type="evidence" value="ECO:0007669"/>
    <property type="project" value="TreeGrafter"/>
</dbReference>